<evidence type="ECO:0000313" key="6">
    <source>
        <dbReference type="EMBL" id="VAW26861.1"/>
    </source>
</evidence>
<evidence type="ECO:0000259" key="4">
    <source>
        <dbReference type="PROSITE" id="PS51898"/>
    </source>
</evidence>
<dbReference type="PANTHER" id="PTHR30349:SF81">
    <property type="entry name" value="TYROSINE RECOMBINASE XERC"/>
    <property type="match status" value="1"/>
</dbReference>
<organism evidence="6">
    <name type="scientific">hydrothermal vent metagenome</name>
    <dbReference type="NCBI Taxonomy" id="652676"/>
    <lineage>
        <taxon>unclassified sequences</taxon>
        <taxon>metagenomes</taxon>
        <taxon>ecological metagenomes</taxon>
    </lineage>
</organism>
<dbReference type="InterPro" id="IPR011010">
    <property type="entry name" value="DNA_brk_join_enz"/>
</dbReference>
<keyword evidence="2" id="KW-0238">DNA-binding</keyword>
<feature type="domain" description="Core-binding (CB)" evidence="5">
    <location>
        <begin position="1"/>
        <end position="88"/>
    </location>
</feature>
<dbReference type="Pfam" id="PF00589">
    <property type="entry name" value="Phage_integrase"/>
    <property type="match status" value="1"/>
</dbReference>
<dbReference type="Pfam" id="PF02899">
    <property type="entry name" value="Phage_int_SAM_1"/>
    <property type="match status" value="1"/>
</dbReference>
<dbReference type="InterPro" id="IPR010998">
    <property type="entry name" value="Integrase_recombinase_N"/>
</dbReference>
<proteinExistence type="predicted"/>
<dbReference type="GO" id="GO:0006310">
    <property type="term" value="P:DNA recombination"/>
    <property type="evidence" value="ECO:0007669"/>
    <property type="project" value="UniProtKB-KW"/>
</dbReference>
<dbReference type="NCBIfam" id="NF001399">
    <property type="entry name" value="PRK00283.1"/>
    <property type="match status" value="1"/>
</dbReference>
<reference evidence="6" key="1">
    <citation type="submission" date="2018-06" db="EMBL/GenBank/DDBJ databases">
        <authorList>
            <person name="Zhirakovskaya E."/>
        </authorList>
    </citation>
    <scope>NUCLEOTIDE SEQUENCE</scope>
</reference>
<protein>
    <submittedName>
        <fullName evidence="6">Site-specific tyrosine recombinase XerD</fullName>
    </submittedName>
</protein>
<dbReference type="CDD" id="cd00798">
    <property type="entry name" value="INT_XerDC_C"/>
    <property type="match status" value="1"/>
</dbReference>
<dbReference type="EMBL" id="UOES01000151">
    <property type="protein sequence ID" value="VAW26861.1"/>
    <property type="molecule type" value="Genomic_DNA"/>
</dbReference>
<sequence length="272" mass="31097">MTWDLLITQFKHYLKLERALADNSIQAYERDIIKLQQFAEQGEIRISPTKITQANISDFIQLLNELGLAAFSQARIISGVKAFYKYLLFEGEISIDPTQLVEAPRLGRKLPDTLDLHEIDKLLQVIDHSKPEGTRNRAILETLYSCGLRVSELISLRISNLYAEAGYIRVIGKGDKERLVPIGREAIKYIDIYRKESRVHINIKPRNEDYVFLNRRGAMLSRVMIFTIIKNLAKVAGINKNISPHTFRHSFATHLIEGGADLRAVQEMLGHE</sequence>
<dbReference type="InterPro" id="IPR004107">
    <property type="entry name" value="Integrase_SAM-like_N"/>
</dbReference>
<feature type="domain" description="Tyr recombinase" evidence="4">
    <location>
        <begin position="109"/>
        <end position="272"/>
    </location>
</feature>
<dbReference type="InterPro" id="IPR013762">
    <property type="entry name" value="Integrase-like_cat_sf"/>
</dbReference>
<accession>A0A3B0U771</accession>
<dbReference type="SUPFAM" id="SSF56349">
    <property type="entry name" value="DNA breaking-rejoining enzymes"/>
    <property type="match status" value="1"/>
</dbReference>
<dbReference type="PROSITE" id="PS51900">
    <property type="entry name" value="CB"/>
    <property type="match status" value="1"/>
</dbReference>
<dbReference type="InterPro" id="IPR044068">
    <property type="entry name" value="CB"/>
</dbReference>
<gene>
    <name evidence="6" type="ORF">MNBD_BACTEROID06-989</name>
</gene>
<evidence type="ECO:0000256" key="2">
    <source>
        <dbReference type="ARBA" id="ARBA00023125"/>
    </source>
</evidence>
<evidence type="ECO:0000256" key="1">
    <source>
        <dbReference type="ARBA" id="ARBA00022908"/>
    </source>
</evidence>
<dbReference type="GO" id="GO:0015074">
    <property type="term" value="P:DNA integration"/>
    <property type="evidence" value="ECO:0007669"/>
    <property type="project" value="UniProtKB-KW"/>
</dbReference>
<dbReference type="SUPFAM" id="SSF47823">
    <property type="entry name" value="lambda integrase-like, N-terminal domain"/>
    <property type="match status" value="1"/>
</dbReference>
<dbReference type="InterPro" id="IPR050090">
    <property type="entry name" value="Tyrosine_recombinase_XerCD"/>
</dbReference>
<dbReference type="InterPro" id="IPR002104">
    <property type="entry name" value="Integrase_catalytic"/>
</dbReference>
<dbReference type="GO" id="GO:0003677">
    <property type="term" value="F:DNA binding"/>
    <property type="evidence" value="ECO:0007669"/>
    <property type="project" value="UniProtKB-KW"/>
</dbReference>
<dbReference type="Gene3D" id="1.10.150.130">
    <property type="match status" value="1"/>
</dbReference>
<evidence type="ECO:0000259" key="5">
    <source>
        <dbReference type="PROSITE" id="PS51900"/>
    </source>
</evidence>
<keyword evidence="3" id="KW-0233">DNA recombination</keyword>
<keyword evidence="1" id="KW-0229">DNA integration</keyword>
<dbReference type="AlphaFoldDB" id="A0A3B0U771"/>
<feature type="non-terminal residue" evidence="6">
    <location>
        <position position="272"/>
    </location>
</feature>
<name>A0A3B0U771_9ZZZZ</name>
<dbReference type="PANTHER" id="PTHR30349">
    <property type="entry name" value="PHAGE INTEGRASE-RELATED"/>
    <property type="match status" value="1"/>
</dbReference>
<evidence type="ECO:0000256" key="3">
    <source>
        <dbReference type="ARBA" id="ARBA00023172"/>
    </source>
</evidence>
<dbReference type="PROSITE" id="PS51898">
    <property type="entry name" value="TYR_RECOMBINASE"/>
    <property type="match status" value="1"/>
</dbReference>
<dbReference type="Gene3D" id="1.10.443.10">
    <property type="entry name" value="Intergrase catalytic core"/>
    <property type="match status" value="1"/>
</dbReference>